<sequence>MKEILSVQESFFFDERVQFFPPLVSVFHWDKDEGGYAKLAWAMSWRIDSSGNFSTRLVVGEELAEVAVTVLNPSSFKVIPFLPVAY</sequence>
<dbReference type="Proteomes" id="UP000187203">
    <property type="component" value="Unassembled WGS sequence"/>
</dbReference>
<name>A0A1R3GY44_9ROSI</name>
<dbReference type="EMBL" id="AWUE01021202">
    <property type="protein sequence ID" value="OMO63048.1"/>
    <property type="molecule type" value="Genomic_DNA"/>
</dbReference>
<reference evidence="2" key="1">
    <citation type="submission" date="2013-09" db="EMBL/GenBank/DDBJ databases">
        <title>Corchorus olitorius genome sequencing.</title>
        <authorList>
            <person name="Alam M."/>
            <person name="Haque M.S."/>
            <person name="Islam M.S."/>
            <person name="Emdad E.M."/>
            <person name="Islam M.M."/>
            <person name="Ahmed B."/>
            <person name="Halim A."/>
            <person name="Hossen Q.M.M."/>
            <person name="Hossain M.Z."/>
            <person name="Ahmed R."/>
            <person name="Khan M.M."/>
            <person name="Islam R."/>
            <person name="Rashid M.M."/>
            <person name="Khan S.A."/>
            <person name="Rahman M.S."/>
            <person name="Alam M."/>
            <person name="Yahiya A.S."/>
            <person name="Khan M.S."/>
            <person name="Azam M.S."/>
            <person name="Haque T."/>
            <person name="Lashkar M.Z.H."/>
            <person name="Akhand A.I."/>
            <person name="Morshed G."/>
            <person name="Roy S."/>
            <person name="Uddin K.S."/>
            <person name="Rabeya T."/>
            <person name="Hossain A.S."/>
            <person name="Chowdhury A."/>
            <person name="Snigdha A.R."/>
            <person name="Mortoza M.S."/>
            <person name="Matin S.A."/>
            <person name="Hoque S.M.E."/>
            <person name="Islam M.K."/>
            <person name="Roy D.K."/>
            <person name="Haider R."/>
            <person name="Moosa M.M."/>
            <person name="Elias S.M."/>
            <person name="Hasan A.M."/>
            <person name="Jahan S."/>
            <person name="Shafiuddin M."/>
            <person name="Mahmood N."/>
            <person name="Shommy N.S."/>
        </authorList>
    </citation>
    <scope>NUCLEOTIDE SEQUENCE [LARGE SCALE GENOMIC DNA]</scope>
    <source>
        <strain evidence="2">cv. O-4</strain>
    </source>
</reference>
<proteinExistence type="predicted"/>
<evidence type="ECO:0000313" key="1">
    <source>
        <dbReference type="EMBL" id="OMO63048.1"/>
    </source>
</evidence>
<gene>
    <name evidence="1" type="ORF">COLO4_32747</name>
</gene>
<keyword evidence="2" id="KW-1185">Reference proteome</keyword>
<organism evidence="1 2">
    <name type="scientific">Corchorus olitorius</name>
    <dbReference type="NCBI Taxonomy" id="93759"/>
    <lineage>
        <taxon>Eukaryota</taxon>
        <taxon>Viridiplantae</taxon>
        <taxon>Streptophyta</taxon>
        <taxon>Embryophyta</taxon>
        <taxon>Tracheophyta</taxon>
        <taxon>Spermatophyta</taxon>
        <taxon>Magnoliopsida</taxon>
        <taxon>eudicotyledons</taxon>
        <taxon>Gunneridae</taxon>
        <taxon>Pentapetalae</taxon>
        <taxon>rosids</taxon>
        <taxon>malvids</taxon>
        <taxon>Malvales</taxon>
        <taxon>Malvaceae</taxon>
        <taxon>Grewioideae</taxon>
        <taxon>Apeibeae</taxon>
        <taxon>Corchorus</taxon>
    </lineage>
</organism>
<evidence type="ECO:0000313" key="2">
    <source>
        <dbReference type="Proteomes" id="UP000187203"/>
    </source>
</evidence>
<comment type="caution">
    <text evidence="1">The sequence shown here is derived from an EMBL/GenBank/DDBJ whole genome shotgun (WGS) entry which is preliminary data.</text>
</comment>
<dbReference type="AlphaFoldDB" id="A0A1R3GY44"/>
<protein>
    <submittedName>
        <fullName evidence="1">Uncharacterized protein</fullName>
    </submittedName>
</protein>
<accession>A0A1R3GY44</accession>